<dbReference type="Pfam" id="PF13772">
    <property type="entry name" value="AIG2_2"/>
    <property type="match status" value="1"/>
</dbReference>
<reference evidence="5" key="1">
    <citation type="submission" date="2023-10" db="EMBL/GenBank/DDBJ databases">
        <title>Genome assemblies of two species of porcelain crab, Petrolisthes cinctipes and Petrolisthes manimaculis (Anomura: Porcellanidae).</title>
        <authorList>
            <person name="Angst P."/>
        </authorList>
    </citation>
    <scope>NUCLEOTIDE SEQUENCE</scope>
    <source>
        <strain evidence="5">PB745_01</strain>
        <tissue evidence="5">Gill</tissue>
    </source>
</reference>
<dbReference type="GO" id="GO:0003839">
    <property type="term" value="F:gamma-glutamylcyclotransferase activity"/>
    <property type="evidence" value="ECO:0007669"/>
    <property type="project" value="UniProtKB-EC"/>
</dbReference>
<dbReference type="InterPro" id="IPR013024">
    <property type="entry name" value="GGCT-like"/>
</dbReference>
<dbReference type="EC" id="4.3.2.9" evidence="1"/>
<evidence type="ECO:0000256" key="1">
    <source>
        <dbReference type="ARBA" id="ARBA00012346"/>
    </source>
</evidence>
<dbReference type="Gene3D" id="3.10.490.10">
    <property type="entry name" value="Gamma-glutamyl cyclotransferase-like"/>
    <property type="match status" value="1"/>
</dbReference>
<dbReference type="AlphaFoldDB" id="A0AAE1BIA6"/>
<keyword evidence="2" id="KW-0456">Lyase</keyword>
<dbReference type="EMBL" id="JAWQEG010008277">
    <property type="protein sequence ID" value="KAK3850637.1"/>
    <property type="molecule type" value="Genomic_DNA"/>
</dbReference>
<evidence type="ECO:0000256" key="2">
    <source>
        <dbReference type="ARBA" id="ARBA00023239"/>
    </source>
</evidence>
<keyword evidence="6" id="KW-1185">Reference proteome</keyword>
<name>A0AAE1BIA6_PETCI</name>
<feature type="binding site" evidence="4">
    <location>
        <position position="120"/>
    </location>
    <ligand>
        <name>substrate</name>
    </ligand>
</feature>
<evidence type="ECO:0000313" key="6">
    <source>
        <dbReference type="Proteomes" id="UP001286313"/>
    </source>
</evidence>
<organism evidence="5 6">
    <name type="scientific">Petrolisthes cinctipes</name>
    <name type="common">Flat porcelain crab</name>
    <dbReference type="NCBI Taxonomy" id="88211"/>
    <lineage>
        <taxon>Eukaryota</taxon>
        <taxon>Metazoa</taxon>
        <taxon>Ecdysozoa</taxon>
        <taxon>Arthropoda</taxon>
        <taxon>Crustacea</taxon>
        <taxon>Multicrustacea</taxon>
        <taxon>Malacostraca</taxon>
        <taxon>Eumalacostraca</taxon>
        <taxon>Eucarida</taxon>
        <taxon>Decapoda</taxon>
        <taxon>Pleocyemata</taxon>
        <taxon>Anomura</taxon>
        <taxon>Galatheoidea</taxon>
        <taxon>Porcellanidae</taxon>
        <taxon>Petrolisthes</taxon>
    </lineage>
</organism>
<dbReference type="CDD" id="cd06661">
    <property type="entry name" value="GGCT_like"/>
    <property type="match status" value="1"/>
</dbReference>
<proteinExistence type="predicted"/>
<feature type="active site" description="Proton acceptor" evidence="3">
    <location>
        <position position="77"/>
    </location>
</feature>
<dbReference type="PANTHER" id="PTHR12935:SF0">
    <property type="entry name" value="GAMMA-GLUTAMYLCYCLOTRANSFERASE"/>
    <property type="match status" value="1"/>
</dbReference>
<dbReference type="Proteomes" id="UP001286313">
    <property type="component" value="Unassembled WGS sequence"/>
</dbReference>
<sequence length="164" mass="18762">MITRTKQFNPSTTYCELILPPPPPPSTHTQDYRLDFNYFSQRWKGAAATIVEAPGHHVYGIVWEINDDDLDNLDRQEGVSQGIYRVLKVEVETDSRETLTARSYQIANPQHDDRRPSAVYLDVIINGARENGLPEDYIKFLESIEHNKYSGKVELNLDLATQPT</sequence>
<dbReference type="InterPro" id="IPR036568">
    <property type="entry name" value="GGCT-like_sf"/>
</dbReference>
<dbReference type="InterPro" id="IPR017939">
    <property type="entry name" value="G-Glutamylcylcotransferase"/>
</dbReference>
<protein>
    <recommendedName>
        <fullName evidence="1">gamma-glutamylcyclotransferase</fullName>
        <ecNumber evidence="1">4.3.2.9</ecNumber>
    </recommendedName>
</protein>
<evidence type="ECO:0000256" key="4">
    <source>
        <dbReference type="PIRSR" id="PIRSR617939-2"/>
    </source>
</evidence>
<evidence type="ECO:0000313" key="5">
    <source>
        <dbReference type="EMBL" id="KAK3850637.1"/>
    </source>
</evidence>
<gene>
    <name evidence="5" type="ORF">Pcinc_042670</name>
</gene>
<dbReference type="SUPFAM" id="SSF110857">
    <property type="entry name" value="Gamma-glutamyl cyclotransferase-like"/>
    <property type="match status" value="1"/>
</dbReference>
<comment type="caution">
    <text evidence="5">The sequence shown here is derived from an EMBL/GenBank/DDBJ whole genome shotgun (WGS) entry which is preliminary data.</text>
</comment>
<dbReference type="PANTHER" id="PTHR12935">
    <property type="entry name" value="GAMMA-GLUTAMYLCYCLOTRANSFERASE"/>
    <property type="match status" value="1"/>
</dbReference>
<evidence type="ECO:0000256" key="3">
    <source>
        <dbReference type="PIRSR" id="PIRSR617939-1"/>
    </source>
</evidence>
<accession>A0AAE1BIA6</accession>